<evidence type="ECO:0000313" key="3">
    <source>
        <dbReference type="Proteomes" id="UP000254134"/>
    </source>
</evidence>
<dbReference type="RefSeq" id="WP_114796671.1">
    <property type="nucleotide sequence ID" value="NZ_QQZY01000005.1"/>
</dbReference>
<protein>
    <recommendedName>
        <fullName evidence="4">DUF5666 domain-containing protein</fullName>
    </recommendedName>
</protein>
<reference evidence="3" key="2">
    <citation type="journal article" date="2019" name="MicrobiologyOpen">
        <title>High-quality draft genome sequence of Gaiella occulta isolated from a 150 meter deep mineral water borehole and comparison with the genome sequences of other deep-branching lineages of the phylum Actinobacteria.</title>
        <authorList>
            <person name="Severino R."/>
            <person name="Froufe H.J.C."/>
            <person name="Barroso C."/>
            <person name="Albuquerque L."/>
            <person name="Lobo-da-Cunha A."/>
            <person name="da Costa M.S."/>
            <person name="Egas C."/>
        </authorList>
    </citation>
    <scope>NUCLEOTIDE SEQUENCE [LARGE SCALE GENOMIC DNA]</scope>
    <source>
        <strain evidence="3">F2-233</strain>
    </source>
</reference>
<dbReference type="EMBL" id="QQZY01000005">
    <property type="protein sequence ID" value="RDI74164.1"/>
    <property type="molecule type" value="Genomic_DNA"/>
</dbReference>
<reference evidence="2 3" key="1">
    <citation type="submission" date="2018-07" db="EMBL/GenBank/DDBJ databases">
        <title>High-quality-draft genome sequence of Gaiella occulta.</title>
        <authorList>
            <person name="Severino R."/>
            <person name="Froufe H.J.C."/>
            <person name="Rainey F.A."/>
            <person name="Barroso C."/>
            <person name="Albuquerque L."/>
            <person name="Lobo-Da-Cunha A."/>
            <person name="Da Costa M.S."/>
            <person name="Egas C."/>
        </authorList>
    </citation>
    <scope>NUCLEOTIDE SEQUENCE [LARGE SCALE GENOMIC DNA]</scope>
    <source>
        <strain evidence="2 3">F2-233</strain>
    </source>
</reference>
<gene>
    <name evidence="2" type="ORF">Gocc_2261</name>
</gene>
<keyword evidence="3" id="KW-1185">Reference proteome</keyword>
<organism evidence="2 3">
    <name type="scientific">Gaiella occulta</name>
    <dbReference type="NCBI Taxonomy" id="1002870"/>
    <lineage>
        <taxon>Bacteria</taxon>
        <taxon>Bacillati</taxon>
        <taxon>Actinomycetota</taxon>
        <taxon>Thermoleophilia</taxon>
        <taxon>Gaiellales</taxon>
        <taxon>Gaiellaceae</taxon>
        <taxon>Gaiella</taxon>
    </lineage>
</organism>
<proteinExistence type="predicted"/>
<accession>A0A7M2YW90</accession>
<feature type="signal peptide" evidence="1">
    <location>
        <begin position="1"/>
        <end position="23"/>
    </location>
</feature>
<sequence>MRRIIVSALAAAVALSTAGLAVAKLNASGVSAATATFSAAKERSETRTCTADGKTYEITSGRYVGAIDFADPNSALDGPLAIKVRAVVNKTDGIGWIEGSFRGRDDARRTHARFWGALDGSGNLDGFLQGRANERDAFLLGSLSATFTADGGFAGGRLGNGSTSLPAVLAGRPCKDSKPAGTAVRLSVKGEVTAIDASSITVKPRDGSAEQTCKIVSPTSPSTAGIAVGSKVEIRCALVGTDMTLVKLEKKS</sequence>
<evidence type="ECO:0000256" key="1">
    <source>
        <dbReference type="SAM" id="SignalP"/>
    </source>
</evidence>
<feature type="chain" id="PRO_5038992232" description="DUF5666 domain-containing protein" evidence="1">
    <location>
        <begin position="24"/>
        <end position="252"/>
    </location>
</feature>
<name>A0A7M2YW90_9ACTN</name>
<dbReference type="Proteomes" id="UP000254134">
    <property type="component" value="Unassembled WGS sequence"/>
</dbReference>
<evidence type="ECO:0000313" key="2">
    <source>
        <dbReference type="EMBL" id="RDI74164.1"/>
    </source>
</evidence>
<dbReference type="AlphaFoldDB" id="A0A7M2YW90"/>
<evidence type="ECO:0008006" key="4">
    <source>
        <dbReference type="Google" id="ProtNLM"/>
    </source>
</evidence>
<comment type="caution">
    <text evidence="2">The sequence shown here is derived from an EMBL/GenBank/DDBJ whole genome shotgun (WGS) entry which is preliminary data.</text>
</comment>
<keyword evidence="1" id="KW-0732">Signal</keyword>